<evidence type="ECO:0000256" key="1">
    <source>
        <dbReference type="ARBA" id="ARBA00022741"/>
    </source>
</evidence>
<dbReference type="InterPro" id="IPR027417">
    <property type="entry name" value="P-loop_NTPase"/>
</dbReference>
<evidence type="ECO:0000313" key="8">
    <source>
        <dbReference type="EMBL" id="ALK83082.1"/>
    </source>
</evidence>
<name>A0A0N7J6R2_PHOVU</name>
<dbReference type="GO" id="GO:0000725">
    <property type="term" value="P:recombinational repair"/>
    <property type="evidence" value="ECO:0007669"/>
    <property type="project" value="TreeGrafter"/>
</dbReference>
<dbReference type="PANTHER" id="PTHR11070">
    <property type="entry name" value="UVRD / RECB / PCRA DNA HELICASE FAMILY MEMBER"/>
    <property type="match status" value="1"/>
</dbReference>
<keyword evidence="2" id="KW-0378">Hydrolase</keyword>
<dbReference type="Proteomes" id="UP000061587">
    <property type="component" value="Chromosome"/>
</dbReference>
<keyword evidence="1" id="KW-0547">Nucleotide-binding</keyword>
<dbReference type="PATRIC" id="fig|821.40.peg.535"/>
<proteinExistence type="predicted"/>
<dbReference type="InterPro" id="IPR000212">
    <property type="entry name" value="DNA_helicase_UvrD/REP"/>
</dbReference>
<dbReference type="GO" id="GO:0016787">
    <property type="term" value="F:hydrolase activity"/>
    <property type="evidence" value="ECO:0007669"/>
    <property type="project" value="UniProtKB-KW"/>
</dbReference>
<feature type="domain" description="UvrD-like helicase C-terminal" evidence="7">
    <location>
        <begin position="251"/>
        <end position="316"/>
    </location>
</feature>
<evidence type="ECO:0000256" key="4">
    <source>
        <dbReference type="ARBA" id="ARBA00022840"/>
    </source>
</evidence>
<evidence type="ECO:0000256" key="5">
    <source>
        <dbReference type="ARBA" id="ARBA00034923"/>
    </source>
</evidence>
<dbReference type="GO" id="GO:0043138">
    <property type="term" value="F:3'-5' DNA helicase activity"/>
    <property type="evidence" value="ECO:0007669"/>
    <property type="project" value="TreeGrafter"/>
</dbReference>
<dbReference type="Gene3D" id="3.40.50.300">
    <property type="entry name" value="P-loop containing nucleotide triphosphate hydrolases"/>
    <property type="match status" value="2"/>
</dbReference>
<dbReference type="GO" id="GO:0005829">
    <property type="term" value="C:cytosol"/>
    <property type="evidence" value="ECO:0007669"/>
    <property type="project" value="TreeGrafter"/>
</dbReference>
<reference evidence="9" key="1">
    <citation type="submission" date="2015-10" db="EMBL/GenBank/DDBJ databases">
        <title>Extensive mobilome-driven genome diversification in gut-associated Bacteroides vulgatus mpk.</title>
        <authorList>
            <person name="Beier S."/>
            <person name="Lange A."/>
            <person name="Huson D.H."/>
            <person name="Frick J.-S."/>
            <person name="Autenrieth I.B."/>
        </authorList>
    </citation>
    <scope>NUCLEOTIDE SEQUENCE [LARGE SCALE GENOMIC DNA]</scope>
    <source>
        <strain evidence="9">mpk</strain>
    </source>
</reference>
<dbReference type="GO" id="GO:0005524">
    <property type="term" value="F:ATP binding"/>
    <property type="evidence" value="ECO:0007669"/>
    <property type="project" value="UniProtKB-KW"/>
</dbReference>
<gene>
    <name evidence="8" type="ORF">BvMPK_0454</name>
</gene>
<dbReference type="PANTHER" id="PTHR11070:SF2">
    <property type="entry name" value="ATP-DEPENDENT DNA HELICASE SRS2"/>
    <property type="match status" value="1"/>
</dbReference>
<dbReference type="EMBL" id="CP013020">
    <property type="protein sequence ID" value="ALK83082.1"/>
    <property type="molecule type" value="Genomic_DNA"/>
</dbReference>
<accession>A0A0N7J6R2</accession>
<keyword evidence="4" id="KW-0067">ATP-binding</keyword>
<keyword evidence="3" id="KW-0347">Helicase</keyword>
<evidence type="ECO:0000256" key="2">
    <source>
        <dbReference type="ARBA" id="ARBA00022801"/>
    </source>
</evidence>
<evidence type="ECO:0000259" key="6">
    <source>
        <dbReference type="Pfam" id="PF01443"/>
    </source>
</evidence>
<organism evidence="8 9">
    <name type="scientific">Phocaeicola vulgatus</name>
    <name type="common">Bacteroides vulgatus</name>
    <dbReference type="NCBI Taxonomy" id="821"/>
    <lineage>
        <taxon>Bacteria</taxon>
        <taxon>Pseudomonadati</taxon>
        <taxon>Bacteroidota</taxon>
        <taxon>Bacteroidia</taxon>
        <taxon>Bacteroidales</taxon>
        <taxon>Bacteroidaceae</taxon>
        <taxon>Phocaeicola</taxon>
    </lineage>
</organism>
<evidence type="ECO:0000259" key="7">
    <source>
        <dbReference type="Pfam" id="PF13361"/>
    </source>
</evidence>
<dbReference type="Pfam" id="PF13361">
    <property type="entry name" value="UvrD_C"/>
    <property type="match status" value="1"/>
</dbReference>
<sequence length="355" mass="39960">MALDNLTPDRFQQVIINMSAERTAIVKGVAGSGKSLTLLKKAKQVSTKTQSYAIIVYTKSLKQFFIDELAEIGQSSGHVFYFKEWQKSPKPHYTYLFVDECQDFNSEEIEDFRSHGTYCWFFGDSSQSIMEFPNHDVQSVEATSTQLGVHCQDLCINHRLTIENAKVGETICPTTRLSFACIKHGPKPRLVKTATQLDRIISTIQNTGSTDVGILVYYNAQVKYIKDYFESKGIPVQWKTSDEMDIDFKSTSPKVLTWHCAKGLQFNDVYLPCCGIGEYANMTAGPFDPVASEEKRSAFYVATTRPLENLFLLYSNNLSAILPDTSSPVYYSTTDEPSVSSEKIKVTTTDFDLPF</sequence>
<reference evidence="8 9" key="2">
    <citation type="journal article" date="2016" name="Genome Biol. Evol.">
        <title>Extensive mobilome-driven genome diversification in mouse gut-associated Bacteroides vulgatus mpk.</title>
        <authorList>
            <person name="Lange A."/>
            <person name="Beier S."/>
            <person name="Steimle A."/>
            <person name="Autenrieth I.B."/>
            <person name="Huson D.H."/>
            <person name="Frick J.S."/>
        </authorList>
    </citation>
    <scope>NUCLEOTIDE SEQUENCE [LARGE SCALE GENOMIC DNA]</scope>
    <source>
        <strain evidence="9">mpk</strain>
    </source>
</reference>
<dbReference type="Pfam" id="PF01443">
    <property type="entry name" value="Viral_helicase1"/>
    <property type="match status" value="1"/>
</dbReference>
<evidence type="ECO:0000256" key="3">
    <source>
        <dbReference type="ARBA" id="ARBA00022806"/>
    </source>
</evidence>
<feature type="domain" description="(+)RNA virus helicase C-terminal" evidence="6">
    <location>
        <begin position="25"/>
        <end position="192"/>
    </location>
</feature>
<dbReference type="GO" id="GO:0003677">
    <property type="term" value="F:DNA binding"/>
    <property type="evidence" value="ECO:0007669"/>
    <property type="project" value="InterPro"/>
</dbReference>
<dbReference type="AlphaFoldDB" id="A0A0N7J6R2"/>
<evidence type="ECO:0000313" key="9">
    <source>
        <dbReference type="Proteomes" id="UP000061587"/>
    </source>
</evidence>
<dbReference type="SUPFAM" id="SSF52540">
    <property type="entry name" value="P-loop containing nucleoside triphosphate hydrolases"/>
    <property type="match status" value="1"/>
</dbReference>
<dbReference type="InterPro" id="IPR027351">
    <property type="entry name" value="(+)RNA_virus_helicase_core_dom"/>
</dbReference>
<protein>
    <recommendedName>
        <fullName evidence="5">DNA 3'-5' helicase II</fullName>
    </recommendedName>
</protein>
<dbReference type="InterPro" id="IPR014017">
    <property type="entry name" value="DNA_helicase_UvrD-like_C"/>
</dbReference>